<feature type="domain" description="BioF2-like acetyltransferase" evidence="2">
    <location>
        <begin position="168"/>
        <end position="312"/>
    </location>
</feature>
<dbReference type="InterPro" id="IPR038740">
    <property type="entry name" value="BioF2-like_GNAT_dom"/>
</dbReference>
<proteinExistence type="predicted"/>
<evidence type="ECO:0000313" key="3">
    <source>
        <dbReference type="EMBL" id="QNS04874.1"/>
    </source>
</evidence>
<protein>
    <submittedName>
        <fullName evidence="3">GNAT family N-acetyltransferase</fullName>
    </submittedName>
</protein>
<organism evidence="3 4">
    <name type="scientific">Streptomyces xanthii</name>
    <dbReference type="NCBI Taxonomy" id="2768069"/>
    <lineage>
        <taxon>Bacteria</taxon>
        <taxon>Bacillati</taxon>
        <taxon>Actinomycetota</taxon>
        <taxon>Actinomycetes</taxon>
        <taxon>Kitasatosporales</taxon>
        <taxon>Streptomycetaceae</taxon>
        <taxon>Streptomyces</taxon>
    </lineage>
</organism>
<dbReference type="SUPFAM" id="SSF55729">
    <property type="entry name" value="Acyl-CoA N-acyltransferases (Nat)"/>
    <property type="match status" value="1"/>
</dbReference>
<name>A0A7H1B819_9ACTN</name>
<evidence type="ECO:0000256" key="1">
    <source>
        <dbReference type="SAM" id="MobiDB-lite"/>
    </source>
</evidence>
<keyword evidence="3" id="KW-0808">Transferase</keyword>
<dbReference type="EMBL" id="CP061281">
    <property type="protein sequence ID" value="QNS04874.1"/>
    <property type="molecule type" value="Genomic_DNA"/>
</dbReference>
<sequence>MADVTLCTSGEAFGALREEWTRLHRASPAATPFQTHAWLHSWWLSYGRRGALRVVLVRREGRLVAAAPLLRRLRPAPVLTTLGAALSDYGDVLADASCPEALDDLAAALWKLAATSAVDLREVRPGAAAETLYERWPGPRRRLDDSPCLDLPALPMDDLVGRLPRPRAQRARAKLRKLDAAGVERRVVAPHEVAGSVRRLLDLHRLQWQQRKVTTEHLRPRFADHLVRSVTLMAQSGDAHVTEFTLDGEVVAADLTLRSPRLAGGYLYGAHPGLRERKIDVATMLLRSCTEHLQDGAPPGVLSLLRGTEPYKLHWRPEPSVNQRLLLARRTSAPQLAVLLAEDRARSTAGAARRAWRQRRAGDREQRAD</sequence>
<dbReference type="KEGG" id="sxn:IAG42_15470"/>
<keyword evidence="4" id="KW-1185">Reference proteome</keyword>
<dbReference type="RefSeq" id="WP_188337578.1">
    <property type="nucleotide sequence ID" value="NZ_CP061281.1"/>
</dbReference>
<dbReference type="InterPro" id="IPR016181">
    <property type="entry name" value="Acyl_CoA_acyltransferase"/>
</dbReference>
<feature type="compositionally biased region" description="Basic and acidic residues" evidence="1">
    <location>
        <begin position="360"/>
        <end position="369"/>
    </location>
</feature>
<dbReference type="GO" id="GO:0016740">
    <property type="term" value="F:transferase activity"/>
    <property type="evidence" value="ECO:0007669"/>
    <property type="project" value="UniProtKB-KW"/>
</dbReference>
<dbReference type="Pfam" id="PF13480">
    <property type="entry name" value="Acetyltransf_6"/>
    <property type="match status" value="1"/>
</dbReference>
<evidence type="ECO:0000259" key="2">
    <source>
        <dbReference type="Pfam" id="PF13480"/>
    </source>
</evidence>
<accession>A0A7H1B819</accession>
<feature type="region of interest" description="Disordered" evidence="1">
    <location>
        <begin position="346"/>
        <end position="369"/>
    </location>
</feature>
<reference evidence="3 4" key="1">
    <citation type="submission" date="2020-09" db="EMBL/GenBank/DDBJ databases">
        <title>A novel species.</title>
        <authorList>
            <person name="Gao J."/>
        </authorList>
    </citation>
    <scope>NUCLEOTIDE SEQUENCE [LARGE SCALE GENOMIC DNA]</scope>
    <source>
        <strain evidence="3 4">CRXT-Y-14</strain>
    </source>
</reference>
<dbReference type="AlphaFoldDB" id="A0A7H1B819"/>
<evidence type="ECO:0000313" key="4">
    <source>
        <dbReference type="Proteomes" id="UP000516428"/>
    </source>
</evidence>
<dbReference type="Proteomes" id="UP000516428">
    <property type="component" value="Chromosome"/>
</dbReference>
<gene>
    <name evidence="3" type="ORF">IAG42_15470</name>
</gene>